<proteinExistence type="predicted"/>
<dbReference type="Proteomes" id="UP000828941">
    <property type="component" value="Chromosome 1"/>
</dbReference>
<dbReference type="EMBL" id="CM039426">
    <property type="protein sequence ID" value="KAI4355958.1"/>
    <property type="molecule type" value="Genomic_DNA"/>
</dbReference>
<evidence type="ECO:0000313" key="1">
    <source>
        <dbReference type="EMBL" id="KAI4355958.1"/>
    </source>
</evidence>
<name>A0ACB9Q561_BAUVA</name>
<protein>
    <submittedName>
        <fullName evidence="1">Uncharacterized protein</fullName>
    </submittedName>
</protein>
<gene>
    <name evidence="1" type="ORF">L6164_000014</name>
</gene>
<comment type="caution">
    <text evidence="1">The sequence shown here is derived from an EMBL/GenBank/DDBJ whole genome shotgun (WGS) entry which is preliminary data.</text>
</comment>
<keyword evidence="2" id="KW-1185">Reference proteome</keyword>
<accession>A0ACB9Q561</accession>
<sequence length="416" mass="45002">METMRRFLSEVGNQGGGESVLTSIKIAVLPIAKVFTMCFLGFLMASKYVNILSASGRKLLNALVFSLLLPCLIFSQLGQAVTLEKMIQWWFIPANVVLAAITGSLIGFVVASIVRPPYPFYKFTIVQIGIGNIGNVPLVLIGALCRDKSNPFGDTQKCNTDGTAYISFGQWVGAVIVYTYVFNMLAPPPEGTFDIDNESLPLKSNAKVEGSADQVPLLNQKEEVTSTTVSNDSTKGEIKAFFTFLYDKLKLEQILQPPIIASIFAMVIGAVPFLKGLIFTADAPLFFFTDSCMILGEAMIPCILLALGGNLIDGPGSSKLGFQTTAAIIFARLVLVPPAGLGIVMLADKLGFLPPNDKMFRFVLLLQHTMPTSVLAGAVANLRGCGRDAAAVLFWVHIFAVFSMSGWIILYLNILF</sequence>
<organism evidence="1 2">
    <name type="scientific">Bauhinia variegata</name>
    <name type="common">Purple orchid tree</name>
    <name type="synonym">Phanera variegata</name>
    <dbReference type="NCBI Taxonomy" id="167791"/>
    <lineage>
        <taxon>Eukaryota</taxon>
        <taxon>Viridiplantae</taxon>
        <taxon>Streptophyta</taxon>
        <taxon>Embryophyta</taxon>
        <taxon>Tracheophyta</taxon>
        <taxon>Spermatophyta</taxon>
        <taxon>Magnoliopsida</taxon>
        <taxon>eudicotyledons</taxon>
        <taxon>Gunneridae</taxon>
        <taxon>Pentapetalae</taxon>
        <taxon>rosids</taxon>
        <taxon>fabids</taxon>
        <taxon>Fabales</taxon>
        <taxon>Fabaceae</taxon>
        <taxon>Cercidoideae</taxon>
        <taxon>Cercideae</taxon>
        <taxon>Bauhiniinae</taxon>
        <taxon>Bauhinia</taxon>
    </lineage>
</organism>
<reference evidence="1 2" key="1">
    <citation type="journal article" date="2022" name="DNA Res.">
        <title>Chromosomal-level genome assembly of the orchid tree Bauhinia variegata (Leguminosae; Cercidoideae) supports the allotetraploid origin hypothesis of Bauhinia.</title>
        <authorList>
            <person name="Zhong Y."/>
            <person name="Chen Y."/>
            <person name="Zheng D."/>
            <person name="Pang J."/>
            <person name="Liu Y."/>
            <person name="Luo S."/>
            <person name="Meng S."/>
            <person name="Qian L."/>
            <person name="Wei D."/>
            <person name="Dai S."/>
            <person name="Zhou R."/>
        </authorList>
    </citation>
    <scope>NUCLEOTIDE SEQUENCE [LARGE SCALE GENOMIC DNA]</scope>
    <source>
        <strain evidence="1">BV-YZ2020</strain>
    </source>
</reference>
<evidence type="ECO:0000313" key="2">
    <source>
        <dbReference type="Proteomes" id="UP000828941"/>
    </source>
</evidence>